<sequence length="969" mass="105746">MLKAGNAQAMATITIDNRQYEVDDGQNLLSACLSLKKNLPYFCWHPALGSVGACRQCAVVLFKDADDQRGTLVMSCMTPVKDGAIYSIDAPTAQDFRAGIIENLMTNHPHDCPVCEEGGECHLQDMTLMSGHTQRRFQGRKRTHNNQYLGPFINHEMNRCITCYRCVRFYRDHAGGTDLQALGRNHQVYFGRQEDGLLDNGFSGNLVEVCPTGVFTDKTYSRHYVRKWDLQTAPSVCEHCAVGCNTAPGARRDGKGDPRQLRRVTNLFHRQINGYFLCDRGRFGYEYANSAARIYTPQAALTQPLIQTTAGSAKVHQSLSPADAVARLAVTIAQMRSGNRRVIGIGSSRSSLENNFALQTLVGREHFYAGLDERSLALLKLVDRIQRDPRVHSPGTPEIERADMVIVLGEDIADTAPRIALAVRQAARSAQIARAGELKIPAWQDDSVRQLTGIRTPLLVASAERTDLDDIASCRVRAAPEQMVALADVLAQALTAESGEIHAPDIAGLDTGEFTALVEQLKQARHPVIVSGCGLQSQELLQAAARLAFAVAGHKEANHRQTDSREARAALYLACPEANSLGLAQLCDARQNLNQLHRERQSEHTPQPTTLLVMEADLYRQLPASVADQLCAGVDEIIQLEIVHNRTSARADLILPAAATPEYEGTLVNSGGLAQRHYAVYEGSGWIQASWRWLADAAAASGELAGAELSGDEETHARLQSLARWRHVTQLSVALAESYPELAPLAELGPDWDQTIEGQKTARQPHRYSGRTAIQAERQVAEYKPLPDDDAPMAFSMEGIQFACQSPLQANNWAPGWNSNQAIHCYQPKPGAARLGHSSGQPLARKAVVFHSDSAAGDAARPTADPSDGFRILPLYRMFGSGELSNYAGAIASVTEEPFAVFHPQDLELLSLTAGQQIAITESGDRWQLLAKVSDTIPRHCIGVSTGFTQMASIPGAYIEREQIAPGDA</sequence>
<dbReference type="InterPro" id="IPR009010">
    <property type="entry name" value="Asp_de-COase-like_dom_sf"/>
</dbReference>
<dbReference type="GO" id="GO:0016491">
    <property type="term" value="F:oxidoreductase activity"/>
    <property type="evidence" value="ECO:0007669"/>
    <property type="project" value="UniProtKB-KW"/>
</dbReference>
<evidence type="ECO:0000256" key="14">
    <source>
        <dbReference type="RuleBase" id="RU003525"/>
    </source>
</evidence>
<evidence type="ECO:0000256" key="13">
    <source>
        <dbReference type="ARBA" id="ARBA00047712"/>
    </source>
</evidence>
<dbReference type="SUPFAM" id="SSF53706">
    <property type="entry name" value="Formate dehydrogenase/DMSO reductase, domains 1-3"/>
    <property type="match status" value="1"/>
</dbReference>
<protein>
    <recommendedName>
        <fullName evidence="14">NADH-quinone oxidoreductase</fullName>
        <ecNumber evidence="14">7.1.1.-</ecNumber>
    </recommendedName>
</protein>
<evidence type="ECO:0000256" key="3">
    <source>
        <dbReference type="ARBA" id="ARBA00022485"/>
    </source>
</evidence>
<keyword evidence="9 14" id="KW-0411">Iron-sulfur</keyword>
<keyword evidence="10 14" id="KW-0520">NAD</keyword>
<dbReference type="PANTHER" id="PTHR43105:SF10">
    <property type="entry name" value="NADH-QUINONE OXIDOREDUCTASE SUBUNIT G"/>
    <property type="match status" value="1"/>
</dbReference>
<comment type="cofactor">
    <cofactor evidence="14">
        <name>[2Fe-2S] cluster</name>
        <dbReference type="ChEBI" id="CHEBI:190135"/>
    </cofactor>
    <text evidence="14">Binds 1 [2Fe-2S] cluster per subunit.</text>
</comment>
<evidence type="ECO:0000259" key="16">
    <source>
        <dbReference type="PROSITE" id="PS51669"/>
    </source>
</evidence>
<dbReference type="InterPro" id="IPR001041">
    <property type="entry name" value="2Fe-2S_ferredoxin-type"/>
</dbReference>
<dbReference type="SUPFAM" id="SSF50692">
    <property type="entry name" value="ADC-like"/>
    <property type="match status" value="1"/>
</dbReference>
<keyword evidence="7 14" id="KW-1278">Translocase</keyword>
<accession>A0ABY2UMA5</accession>
<dbReference type="SMART" id="SM00929">
    <property type="entry name" value="NADH-G_4Fe-4S_3"/>
    <property type="match status" value="1"/>
</dbReference>
<keyword evidence="3 14" id="KW-0004">4Fe-4S</keyword>
<keyword evidence="18" id="KW-0560">Oxidoreductase</keyword>
<dbReference type="InterPro" id="IPR006656">
    <property type="entry name" value="Mopterin_OxRdtase"/>
</dbReference>
<dbReference type="InterPro" id="IPR010228">
    <property type="entry name" value="NADH_UbQ_OxRdtase_Gsu"/>
</dbReference>
<comment type="caution">
    <text evidence="18">The sequence shown here is derived from an EMBL/GenBank/DDBJ whole genome shotgun (WGS) entry which is preliminary data.</text>
</comment>
<keyword evidence="8 14" id="KW-0408">Iron</keyword>
<dbReference type="CDD" id="cd00207">
    <property type="entry name" value="fer2"/>
    <property type="match status" value="1"/>
</dbReference>
<dbReference type="PROSITE" id="PS00641">
    <property type="entry name" value="COMPLEX1_75K_1"/>
    <property type="match status" value="1"/>
</dbReference>
<dbReference type="SMART" id="SM00926">
    <property type="entry name" value="Molybdop_Fe4S4"/>
    <property type="match status" value="1"/>
</dbReference>
<dbReference type="InterPro" id="IPR054351">
    <property type="entry name" value="NADH_UbQ_OxRdtase_ferredoxin"/>
</dbReference>
<dbReference type="SUPFAM" id="SSF54862">
    <property type="entry name" value="4Fe-4S ferredoxins"/>
    <property type="match status" value="1"/>
</dbReference>
<evidence type="ECO:0000313" key="18">
    <source>
        <dbReference type="EMBL" id="TLM79676.1"/>
    </source>
</evidence>
<keyword evidence="19" id="KW-1185">Reference proteome</keyword>
<dbReference type="PROSITE" id="PS51839">
    <property type="entry name" value="4FE4S_HC3"/>
    <property type="match status" value="1"/>
</dbReference>
<dbReference type="Pfam" id="PF22117">
    <property type="entry name" value="Fer4_Nqo3"/>
    <property type="match status" value="1"/>
</dbReference>
<evidence type="ECO:0000256" key="7">
    <source>
        <dbReference type="ARBA" id="ARBA00022967"/>
    </source>
</evidence>
<comment type="function">
    <text evidence="14">NDH-1 shuttles electrons from NADH, via FMN and iron-sulfur (Fe-S) centers, to quinones in the respiratory chain. Couples the redox reaction to proton translocation (for every two electrons transferred, four hydrogen ions are translocated across the cytoplasmic membrane), and thus conserves the redox energy in a proton gradient.</text>
</comment>
<dbReference type="Gene3D" id="3.40.228.10">
    <property type="entry name" value="Dimethylsulfoxide Reductase, domain 2"/>
    <property type="match status" value="1"/>
</dbReference>
<dbReference type="InterPro" id="IPR036010">
    <property type="entry name" value="2Fe-2S_ferredoxin-like_sf"/>
</dbReference>
<comment type="catalytic activity">
    <reaction evidence="13 14">
        <text>a quinone + NADH + 5 H(+)(in) = a quinol + NAD(+) + 4 H(+)(out)</text>
        <dbReference type="Rhea" id="RHEA:57888"/>
        <dbReference type="ChEBI" id="CHEBI:15378"/>
        <dbReference type="ChEBI" id="CHEBI:24646"/>
        <dbReference type="ChEBI" id="CHEBI:57540"/>
        <dbReference type="ChEBI" id="CHEBI:57945"/>
        <dbReference type="ChEBI" id="CHEBI:132124"/>
    </reaction>
</comment>
<evidence type="ECO:0000256" key="12">
    <source>
        <dbReference type="ARBA" id="ARBA00026021"/>
    </source>
</evidence>
<dbReference type="PROSITE" id="PS51669">
    <property type="entry name" value="4FE4S_MOW_BIS_MGD"/>
    <property type="match status" value="1"/>
</dbReference>
<keyword evidence="11" id="KW-0830">Ubiquinone</keyword>
<evidence type="ECO:0000313" key="19">
    <source>
        <dbReference type="Proteomes" id="UP000306791"/>
    </source>
</evidence>
<evidence type="ECO:0000256" key="4">
    <source>
        <dbReference type="ARBA" id="ARBA00022714"/>
    </source>
</evidence>
<dbReference type="EC" id="7.1.1.-" evidence="14"/>
<reference evidence="18 19" key="1">
    <citation type="submission" date="2019-05" db="EMBL/GenBank/DDBJ databases">
        <title>Microbulbifer harenosus sp. nov., an alginate-degrading bacterium isolated from coastal sand.</title>
        <authorList>
            <person name="Huang H."/>
            <person name="Mo K."/>
            <person name="Bao S."/>
        </authorList>
    </citation>
    <scope>NUCLEOTIDE SEQUENCE [LARGE SCALE GENOMIC DNA]</scope>
    <source>
        <strain evidence="18 19">HB161719</strain>
    </source>
</reference>
<evidence type="ECO:0000256" key="10">
    <source>
        <dbReference type="ARBA" id="ARBA00023027"/>
    </source>
</evidence>
<evidence type="ECO:0000256" key="9">
    <source>
        <dbReference type="ARBA" id="ARBA00023014"/>
    </source>
</evidence>
<dbReference type="NCBIfam" id="TIGR01973">
    <property type="entry name" value="NuoG"/>
    <property type="match status" value="1"/>
</dbReference>
<dbReference type="Gene3D" id="2.20.25.90">
    <property type="entry name" value="ADC-like domains"/>
    <property type="match status" value="1"/>
</dbReference>
<dbReference type="Proteomes" id="UP000306791">
    <property type="component" value="Unassembled WGS sequence"/>
</dbReference>
<proteinExistence type="inferred from homology"/>
<feature type="domain" description="2Fe-2S ferredoxin-type" evidence="15">
    <location>
        <begin position="9"/>
        <end position="92"/>
    </location>
</feature>
<feature type="domain" description="4Fe-4S His(Cys)3-ligated-type" evidence="17">
    <location>
        <begin position="92"/>
        <end position="131"/>
    </location>
</feature>
<feature type="domain" description="4Fe-4S Mo/W bis-MGD-type" evidence="16">
    <location>
        <begin position="230"/>
        <end position="292"/>
    </location>
</feature>
<organism evidence="18 19">
    <name type="scientific">Microbulbifer harenosus</name>
    <dbReference type="NCBI Taxonomy" id="2576840"/>
    <lineage>
        <taxon>Bacteria</taxon>
        <taxon>Pseudomonadati</taxon>
        <taxon>Pseudomonadota</taxon>
        <taxon>Gammaproteobacteria</taxon>
        <taxon>Cellvibrionales</taxon>
        <taxon>Microbulbiferaceae</taxon>
        <taxon>Microbulbifer</taxon>
    </lineage>
</organism>
<comment type="cofactor">
    <cofactor evidence="1 14">
        <name>[4Fe-4S] cluster</name>
        <dbReference type="ChEBI" id="CHEBI:49883"/>
    </cofactor>
</comment>
<gene>
    <name evidence="18" type="primary">nuoG</name>
    <name evidence="18" type="ORF">FDY93_02095</name>
</gene>
<evidence type="ECO:0000256" key="11">
    <source>
        <dbReference type="ARBA" id="ARBA00023075"/>
    </source>
</evidence>
<evidence type="ECO:0000256" key="8">
    <source>
        <dbReference type="ARBA" id="ARBA00023004"/>
    </source>
</evidence>
<dbReference type="PANTHER" id="PTHR43105">
    <property type="entry name" value="RESPIRATORY NITRATE REDUCTASE"/>
    <property type="match status" value="1"/>
</dbReference>
<dbReference type="InterPro" id="IPR019574">
    <property type="entry name" value="NADH_UbQ_OxRdtase_Gsu_4Fe4S-bd"/>
</dbReference>
<dbReference type="PROSITE" id="PS00643">
    <property type="entry name" value="COMPLEX1_75K_3"/>
    <property type="match status" value="1"/>
</dbReference>
<evidence type="ECO:0000259" key="17">
    <source>
        <dbReference type="PROSITE" id="PS51839"/>
    </source>
</evidence>
<keyword evidence="5 14" id="KW-0874">Quinone</keyword>
<comment type="subunit">
    <text evidence="12">Composed of 13 different subunits. Subunits NuoCD, E, F, and G constitute the peripheral sector of the complex.</text>
</comment>
<evidence type="ECO:0000256" key="2">
    <source>
        <dbReference type="ARBA" id="ARBA00005404"/>
    </source>
</evidence>
<dbReference type="SUPFAM" id="SSF54292">
    <property type="entry name" value="2Fe-2S ferredoxin-like"/>
    <property type="match status" value="1"/>
</dbReference>
<dbReference type="Pfam" id="PF04879">
    <property type="entry name" value="Molybdop_Fe4S4"/>
    <property type="match status" value="1"/>
</dbReference>
<evidence type="ECO:0000256" key="1">
    <source>
        <dbReference type="ARBA" id="ARBA00001966"/>
    </source>
</evidence>
<dbReference type="Gene3D" id="3.10.20.740">
    <property type="match status" value="1"/>
</dbReference>
<dbReference type="EMBL" id="VANI01000002">
    <property type="protein sequence ID" value="TLM79676.1"/>
    <property type="molecule type" value="Genomic_DNA"/>
</dbReference>
<dbReference type="PROSITE" id="PS51085">
    <property type="entry name" value="2FE2S_FER_2"/>
    <property type="match status" value="1"/>
</dbReference>
<evidence type="ECO:0000259" key="15">
    <source>
        <dbReference type="PROSITE" id="PS51085"/>
    </source>
</evidence>
<evidence type="ECO:0000256" key="5">
    <source>
        <dbReference type="ARBA" id="ARBA00022719"/>
    </source>
</evidence>
<evidence type="ECO:0000256" key="6">
    <source>
        <dbReference type="ARBA" id="ARBA00022723"/>
    </source>
</evidence>
<dbReference type="Gene3D" id="3.40.50.740">
    <property type="match status" value="1"/>
</dbReference>
<dbReference type="InterPro" id="IPR050123">
    <property type="entry name" value="Prok_molybdopt-oxidoreductase"/>
</dbReference>
<dbReference type="Pfam" id="PF13510">
    <property type="entry name" value="Fer2_4"/>
    <property type="match status" value="1"/>
</dbReference>
<dbReference type="InterPro" id="IPR006963">
    <property type="entry name" value="Mopterin_OxRdtase_4Fe-4S_dom"/>
</dbReference>
<dbReference type="PROSITE" id="PS00642">
    <property type="entry name" value="COMPLEX1_75K_2"/>
    <property type="match status" value="1"/>
</dbReference>
<dbReference type="InterPro" id="IPR000283">
    <property type="entry name" value="NADH_UbQ_OxRdtase_75kDa_su_CS"/>
</dbReference>
<keyword evidence="4 14" id="KW-0001">2Fe-2S</keyword>
<keyword evidence="6 14" id="KW-0479">Metal-binding</keyword>
<comment type="similarity">
    <text evidence="2 14">Belongs to the complex I 75 kDa subunit family.</text>
</comment>
<dbReference type="Pfam" id="PF10588">
    <property type="entry name" value="NADH-G_4Fe-4S_3"/>
    <property type="match status" value="1"/>
</dbReference>
<name>A0ABY2UMA5_9GAMM</name>
<dbReference type="Pfam" id="PF00384">
    <property type="entry name" value="Molybdopterin"/>
    <property type="match status" value="1"/>
</dbReference>